<feature type="transmembrane region" description="Helical" evidence="1">
    <location>
        <begin position="154"/>
        <end position="177"/>
    </location>
</feature>
<feature type="transmembrane region" description="Helical" evidence="1">
    <location>
        <begin position="276"/>
        <end position="294"/>
    </location>
</feature>
<dbReference type="STRING" id="490899.DKAM_0449"/>
<dbReference type="Pfam" id="PF00892">
    <property type="entry name" value="EamA"/>
    <property type="match status" value="2"/>
</dbReference>
<feature type="transmembrane region" description="Helical" evidence="1">
    <location>
        <begin position="124"/>
        <end position="142"/>
    </location>
</feature>
<proteinExistence type="predicted"/>
<feature type="transmembrane region" description="Helical" evidence="1">
    <location>
        <begin position="69"/>
        <end position="90"/>
    </location>
</feature>
<keyword evidence="1" id="KW-1133">Transmembrane helix</keyword>
<dbReference type="Proteomes" id="UP000006903">
    <property type="component" value="Chromosome"/>
</dbReference>
<feature type="transmembrane region" description="Helical" evidence="1">
    <location>
        <begin position="12"/>
        <end position="32"/>
    </location>
</feature>
<feature type="domain" description="EamA" evidence="2">
    <location>
        <begin position="11"/>
        <end position="142"/>
    </location>
</feature>
<reference evidence="3 4" key="1">
    <citation type="journal article" date="2009" name="J. Bacteriol.">
        <title>Complete genome sequence of the anaerobic, protein-degrading hyperthermophilic crenarchaeon Desulfurococcus kamchatkensis.</title>
        <authorList>
            <person name="Ravin N.V."/>
            <person name="Mardanov A.V."/>
            <person name="Beletsky A.V."/>
            <person name="Kublanov I.V."/>
            <person name="Kolganova T.V."/>
            <person name="Lebedinsky A.V."/>
            <person name="Chernyh N.A."/>
            <person name="Bonch-Osmolovskaya E.A."/>
            <person name="Skryabin K.G."/>
        </authorList>
    </citation>
    <scope>NUCLEOTIDE SEQUENCE [LARGE SCALE GENOMIC DNA]</scope>
    <source>
        <strain evidence="4">DSM 18924 / JCM 16383 / VKM B-2413 / 1221n</strain>
    </source>
</reference>
<sequence length="296" mass="32059">MVDMGSTGMLTGLIYLSTSILMWSLTPSLIAMDKARYNSFTTNGLRALLAGLIMLPFTARAIFMDLYRYLVAGAVIGTTGILIGDSLYILSIRRLGPGLAVIICYTYVITTQLLKQLIEPGAGIYAMLLAALLAIVGVYITVRRQVTILTMNKTGLLAALITNISWAVWSLLSWIYIRHMGLDVLALTTTRLIIPGLILLAYSSRIYTLRELLTEAPRRLKFTMITGVTGYIIGGTAYLESMRYLNVAQATIATSLVPVLNQLISSKVSGKGIMMEEVAGTILVGVSIALSTLYGG</sequence>
<evidence type="ECO:0000256" key="1">
    <source>
        <dbReference type="SAM" id="Phobius"/>
    </source>
</evidence>
<evidence type="ECO:0000313" key="4">
    <source>
        <dbReference type="Proteomes" id="UP000006903"/>
    </source>
</evidence>
<feature type="transmembrane region" description="Helical" evidence="1">
    <location>
        <begin position="222"/>
        <end position="239"/>
    </location>
</feature>
<dbReference type="InterPro" id="IPR000620">
    <property type="entry name" value="EamA_dom"/>
</dbReference>
<feature type="domain" description="EamA" evidence="2">
    <location>
        <begin position="154"/>
        <end position="292"/>
    </location>
</feature>
<name>B8D3U4_DESA1</name>
<dbReference type="HOGENOM" id="CLU_951891_0_0_2"/>
<dbReference type="EMBL" id="CP001140">
    <property type="protein sequence ID" value="ACL10775.1"/>
    <property type="molecule type" value="Genomic_DNA"/>
</dbReference>
<accession>B8D3U4</accession>
<dbReference type="SUPFAM" id="SSF103481">
    <property type="entry name" value="Multidrug resistance efflux transporter EmrE"/>
    <property type="match status" value="1"/>
</dbReference>
<dbReference type="GO" id="GO:0016020">
    <property type="term" value="C:membrane"/>
    <property type="evidence" value="ECO:0007669"/>
    <property type="project" value="InterPro"/>
</dbReference>
<feature type="transmembrane region" description="Helical" evidence="1">
    <location>
        <begin position="183"/>
        <end position="202"/>
    </location>
</feature>
<keyword evidence="1" id="KW-0472">Membrane</keyword>
<feature type="transmembrane region" description="Helical" evidence="1">
    <location>
        <begin position="44"/>
        <end position="63"/>
    </location>
</feature>
<feature type="transmembrane region" description="Helical" evidence="1">
    <location>
        <begin position="97"/>
        <end position="118"/>
    </location>
</feature>
<gene>
    <name evidence="3" type="ordered locus">DKAM_0449</name>
</gene>
<keyword evidence="1" id="KW-0812">Transmembrane</keyword>
<dbReference type="eggNOG" id="arCOG00272">
    <property type="taxonomic scope" value="Archaea"/>
</dbReference>
<evidence type="ECO:0000259" key="2">
    <source>
        <dbReference type="Pfam" id="PF00892"/>
    </source>
</evidence>
<dbReference type="InterPro" id="IPR037185">
    <property type="entry name" value="EmrE-like"/>
</dbReference>
<evidence type="ECO:0000313" key="3">
    <source>
        <dbReference type="EMBL" id="ACL10775.1"/>
    </source>
</evidence>
<dbReference type="KEGG" id="dka:DKAM_0449"/>
<protein>
    <recommendedName>
        <fullName evidence="2">EamA domain-containing protein</fullName>
    </recommendedName>
</protein>
<dbReference type="AlphaFoldDB" id="B8D3U4"/>
<organism evidence="3 4">
    <name type="scientific">Desulfurococcus amylolyticus (strain DSM 18924 / JCM 16383 / VKM B-2413 / 1221n)</name>
    <name type="common">Desulfurococcus kamchatkensis</name>
    <dbReference type="NCBI Taxonomy" id="490899"/>
    <lineage>
        <taxon>Archaea</taxon>
        <taxon>Thermoproteota</taxon>
        <taxon>Thermoprotei</taxon>
        <taxon>Desulfurococcales</taxon>
        <taxon>Desulfurococcaceae</taxon>
        <taxon>Desulfurococcus</taxon>
    </lineage>
</organism>